<keyword evidence="2" id="KW-0812">Transmembrane</keyword>
<gene>
    <name evidence="3" type="ORF">R6Y95_02475</name>
</gene>
<protein>
    <submittedName>
        <fullName evidence="3">Uncharacterized protein</fullName>
    </submittedName>
</protein>
<feature type="region of interest" description="Disordered" evidence="1">
    <location>
        <begin position="132"/>
        <end position="158"/>
    </location>
</feature>
<keyword evidence="4" id="KW-1185">Reference proteome</keyword>
<keyword evidence="2" id="KW-0472">Membrane</keyword>
<dbReference type="EMBL" id="CP137641">
    <property type="protein sequence ID" value="WOX56212.1"/>
    <property type="molecule type" value="Genomic_DNA"/>
</dbReference>
<proteinExistence type="predicted"/>
<sequence>MMYEGTVPRHLLIILTLLVLALVAPAAAQGAVTRAVQPGETIEVGTEPLILDLVNLRNQDTFNPVTELRHYQSDDTTKKIVRVVGVPNDGYFTINAHTLGGKYGRYFAFSSKDGLIQQHSIKFAPAPTVTATESETTATVTTTKTPAETTPETTTAAPTATRASLPGLIAIVAIGICGLFVAVLRR</sequence>
<accession>A0ABD8A9P9</accession>
<feature type="transmembrane region" description="Helical" evidence="2">
    <location>
        <begin position="163"/>
        <end position="184"/>
    </location>
</feature>
<evidence type="ECO:0000256" key="1">
    <source>
        <dbReference type="SAM" id="MobiDB-lite"/>
    </source>
</evidence>
<dbReference type="Proteomes" id="UP001626603">
    <property type="component" value="Chromosome"/>
</dbReference>
<keyword evidence="2" id="KW-1133">Transmembrane helix</keyword>
<evidence type="ECO:0000313" key="4">
    <source>
        <dbReference type="Proteomes" id="UP001626603"/>
    </source>
</evidence>
<evidence type="ECO:0000313" key="3">
    <source>
        <dbReference type="EMBL" id="WOX56212.1"/>
    </source>
</evidence>
<name>A0ABD8A9P9_9EURY</name>
<reference evidence="3 4" key="1">
    <citation type="submission" date="2023-10" db="EMBL/GenBank/DDBJ databases">
        <title>The complete genome sequence of Methanoculleus palmolei DSM 4273.</title>
        <authorList>
            <person name="Lai S.-J."/>
            <person name="You Y.-T."/>
            <person name="Chen S.-C."/>
        </authorList>
    </citation>
    <scope>NUCLEOTIDE SEQUENCE [LARGE SCALE GENOMIC DNA]</scope>
    <source>
        <strain evidence="3 4">DSM 4273</strain>
    </source>
</reference>
<dbReference type="AlphaFoldDB" id="A0ABD8A9P9"/>
<evidence type="ECO:0000256" key="2">
    <source>
        <dbReference type="SAM" id="Phobius"/>
    </source>
</evidence>
<organism evidence="3 4">
    <name type="scientific">Methanoculleus palmolei</name>
    <dbReference type="NCBI Taxonomy" id="72612"/>
    <lineage>
        <taxon>Archaea</taxon>
        <taxon>Methanobacteriati</taxon>
        <taxon>Methanobacteriota</taxon>
        <taxon>Stenosarchaea group</taxon>
        <taxon>Methanomicrobia</taxon>
        <taxon>Methanomicrobiales</taxon>
        <taxon>Methanomicrobiaceae</taxon>
        <taxon>Methanoculleus</taxon>
    </lineage>
</organism>